<dbReference type="STRING" id="84531.LA76x_2964"/>
<keyword evidence="1" id="KW-0732">Signal</keyword>
<evidence type="ECO:0000256" key="1">
    <source>
        <dbReference type="SAM" id="SignalP"/>
    </source>
</evidence>
<keyword evidence="3" id="KW-1185">Reference proteome</keyword>
<name>A0A0S2FC66_LYSAN</name>
<protein>
    <recommendedName>
        <fullName evidence="4">SnoaL-like domain protein</fullName>
    </recommendedName>
</protein>
<evidence type="ECO:0000313" key="2">
    <source>
        <dbReference type="EMBL" id="ALN81094.1"/>
    </source>
</evidence>
<dbReference type="AlphaFoldDB" id="A0A0S2FC66"/>
<dbReference type="KEGG" id="lab:LA76x_2964"/>
<evidence type="ECO:0008006" key="4">
    <source>
        <dbReference type="Google" id="ProtNLM"/>
    </source>
</evidence>
<gene>
    <name evidence="2" type="ORF">LA76x_2964</name>
</gene>
<feature type="chain" id="PRO_5006596918" description="SnoaL-like domain protein" evidence="1">
    <location>
        <begin position="21"/>
        <end position="198"/>
    </location>
</feature>
<accession>A0A0S2FC66</accession>
<reference evidence="2 3" key="1">
    <citation type="journal article" date="2015" name="BMC Genomics">
        <title>Comparative genomics and metabolic profiling of the genus Lysobacter.</title>
        <authorList>
            <person name="de Bruijn I."/>
            <person name="Cheng X."/>
            <person name="de Jager V."/>
            <person name="Exposito R.G."/>
            <person name="Watrous J."/>
            <person name="Patel N."/>
            <person name="Postma J."/>
            <person name="Dorrestein P.C."/>
            <person name="Kobayashi D."/>
            <person name="Raaijmakers J.M."/>
        </authorList>
    </citation>
    <scope>NUCLEOTIDE SEQUENCE [LARGE SCALE GENOMIC DNA]</scope>
    <source>
        <strain evidence="2 3">76</strain>
    </source>
</reference>
<organism evidence="2 3">
    <name type="scientific">Lysobacter antibioticus</name>
    <dbReference type="NCBI Taxonomy" id="84531"/>
    <lineage>
        <taxon>Bacteria</taxon>
        <taxon>Pseudomonadati</taxon>
        <taxon>Pseudomonadota</taxon>
        <taxon>Gammaproteobacteria</taxon>
        <taxon>Lysobacterales</taxon>
        <taxon>Lysobacteraceae</taxon>
        <taxon>Lysobacter</taxon>
    </lineage>
</organism>
<proteinExistence type="predicted"/>
<sequence>MFMPGAAAMLMACATSPAIAASAEVDHARPEAVVEAAIACAKRQDFTCTARLMDPAALADFRRTLGPAFEESAGDPRLDGLFGADSAKRAKDMDDAEFLAQALSRVKRLGLVRIDSAAIVASATEGEAGYHAVVRIAGDFGWPESAATVVDLVSLRKVQGLWWLQPGLEAQVMIDGIKQARMRDLDRKAERTPGQAGD</sequence>
<dbReference type="Proteomes" id="UP000060787">
    <property type="component" value="Chromosome"/>
</dbReference>
<dbReference type="PATRIC" id="fig|84531.8.peg.2974"/>
<dbReference type="EMBL" id="CP011129">
    <property type="protein sequence ID" value="ALN81094.1"/>
    <property type="molecule type" value="Genomic_DNA"/>
</dbReference>
<evidence type="ECO:0000313" key="3">
    <source>
        <dbReference type="Proteomes" id="UP000060787"/>
    </source>
</evidence>
<feature type="signal peptide" evidence="1">
    <location>
        <begin position="1"/>
        <end position="20"/>
    </location>
</feature>